<accession>A0ABQ9U1C2</accession>
<reference evidence="2 3" key="1">
    <citation type="submission" date="2023-05" db="EMBL/GenBank/DDBJ databases">
        <title>B98-5 Cell Line De Novo Hybrid Assembly: An Optical Mapping Approach.</title>
        <authorList>
            <person name="Kananen K."/>
            <person name="Auerbach J.A."/>
            <person name="Kautto E."/>
            <person name="Blachly J.S."/>
        </authorList>
    </citation>
    <scope>NUCLEOTIDE SEQUENCE [LARGE SCALE GENOMIC DNA]</scope>
    <source>
        <strain evidence="2">B95-8</strain>
        <tissue evidence="2">Cell line</tissue>
    </source>
</reference>
<feature type="region of interest" description="Disordered" evidence="1">
    <location>
        <begin position="56"/>
        <end position="76"/>
    </location>
</feature>
<sequence>LLFPFRESLLSSQTPLAVAGYSRSSRAHSARARGHGRAAVGSLRSLPLPLVYNLAGEEEAPPESEGGELGGGSWRV</sequence>
<gene>
    <name evidence="2" type="ORF">P7K49_031714</name>
</gene>
<protein>
    <submittedName>
        <fullName evidence="2">Uncharacterized protein</fullName>
    </submittedName>
</protein>
<evidence type="ECO:0000313" key="3">
    <source>
        <dbReference type="Proteomes" id="UP001266305"/>
    </source>
</evidence>
<proteinExistence type="predicted"/>
<evidence type="ECO:0000256" key="1">
    <source>
        <dbReference type="SAM" id="MobiDB-lite"/>
    </source>
</evidence>
<feature type="compositionally biased region" description="Acidic residues" evidence="1">
    <location>
        <begin position="56"/>
        <end position="66"/>
    </location>
</feature>
<name>A0ABQ9U1C2_SAGOE</name>
<keyword evidence="3" id="KW-1185">Reference proteome</keyword>
<organism evidence="2 3">
    <name type="scientific">Saguinus oedipus</name>
    <name type="common">Cotton-top tamarin</name>
    <name type="synonym">Oedipomidas oedipus</name>
    <dbReference type="NCBI Taxonomy" id="9490"/>
    <lineage>
        <taxon>Eukaryota</taxon>
        <taxon>Metazoa</taxon>
        <taxon>Chordata</taxon>
        <taxon>Craniata</taxon>
        <taxon>Vertebrata</taxon>
        <taxon>Euteleostomi</taxon>
        <taxon>Mammalia</taxon>
        <taxon>Eutheria</taxon>
        <taxon>Euarchontoglires</taxon>
        <taxon>Primates</taxon>
        <taxon>Haplorrhini</taxon>
        <taxon>Platyrrhini</taxon>
        <taxon>Cebidae</taxon>
        <taxon>Callitrichinae</taxon>
        <taxon>Saguinus</taxon>
    </lineage>
</organism>
<dbReference type="Proteomes" id="UP001266305">
    <property type="component" value="Unassembled WGS sequence"/>
</dbReference>
<comment type="caution">
    <text evidence="2">The sequence shown here is derived from an EMBL/GenBank/DDBJ whole genome shotgun (WGS) entry which is preliminary data.</text>
</comment>
<feature type="non-terminal residue" evidence="2">
    <location>
        <position position="76"/>
    </location>
</feature>
<dbReference type="EMBL" id="JASSZA010000017">
    <property type="protein sequence ID" value="KAK2090458.1"/>
    <property type="molecule type" value="Genomic_DNA"/>
</dbReference>
<feature type="compositionally biased region" description="Gly residues" evidence="1">
    <location>
        <begin position="67"/>
        <end position="76"/>
    </location>
</feature>
<evidence type="ECO:0000313" key="2">
    <source>
        <dbReference type="EMBL" id="KAK2090458.1"/>
    </source>
</evidence>
<feature type="non-terminal residue" evidence="2">
    <location>
        <position position="1"/>
    </location>
</feature>